<comment type="caution">
    <text evidence="2">The sequence shown here is derived from an EMBL/GenBank/DDBJ whole genome shotgun (WGS) entry which is preliminary data.</text>
</comment>
<dbReference type="OrthoDB" id="3174529at2"/>
<evidence type="ECO:0000313" key="3">
    <source>
        <dbReference type="Proteomes" id="UP000248857"/>
    </source>
</evidence>
<dbReference type="InterPro" id="IPR016181">
    <property type="entry name" value="Acyl_CoA_acyltransferase"/>
</dbReference>
<dbReference type="GO" id="GO:0016747">
    <property type="term" value="F:acyltransferase activity, transferring groups other than amino-acyl groups"/>
    <property type="evidence" value="ECO:0007669"/>
    <property type="project" value="InterPro"/>
</dbReference>
<keyword evidence="3" id="KW-1185">Reference proteome</keyword>
<dbReference type="PROSITE" id="PS51186">
    <property type="entry name" value="GNAT"/>
    <property type="match status" value="1"/>
</dbReference>
<proteinExistence type="predicted"/>
<dbReference type="CDD" id="cd04301">
    <property type="entry name" value="NAT_SF"/>
    <property type="match status" value="1"/>
</dbReference>
<dbReference type="EMBL" id="PQWO01000014">
    <property type="protein sequence ID" value="PZD71792.1"/>
    <property type="molecule type" value="Genomic_DNA"/>
</dbReference>
<dbReference type="RefSeq" id="WP_110987728.1">
    <property type="nucleotide sequence ID" value="NZ_CAWNWM010000014.1"/>
</dbReference>
<sequence>MKLYQGQNIQRFCDRTYDVLLQSQAEHNLLLAILQTLERRSQTDDALPYLAWIEENQAVQSIAVHIPRRNVVLSKMSEVETALFAEDISRSGRWPPGVAGLPDEVQIFVQTWQQLTQQPAWVAMEMYVHQLTQVKSIVPCRGRLRVAESCDRNQVLAWSQAFDQEAFGQVQAWTEQVVDRQLQQENIYLWEDDKPVSMAMGRGSTPGGGHLGPVYTPPEYRRQGYATACVTALSQRLLDQGHSSCFLFTDQANSTSNHIYQAIGYQRRCDWLDYRFGKPN</sequence>
<accession>A0A2W1JLN5</accession>
<gene>
    <name evidence="2" type="ORF">C1752_04500</name>
</gene>
<feature type="domain" description="N-acetyltransferase" evidence="1">
    <location>
        <begin position="142"/>
        <end position="280"/>
    </location>
</feature>
<dbReference type="Gene3D" id="3.40.630.30">
    <property type="match status" value="1"/>
</dbReference>
<evidence type="ECO:0000313" key="2">
    <source>
        <dbReference type="EMBL" id="PZD71792.1"/>
    </source>
</evidence>
<reference evidence="2 3" key="1">
    <citation type="journal article" date="2018" name="Sci. Rep.">
        <title>A novel species of the marine cyanobacterium Acaryochloris with a unique pigment content and lifestyle.</title>
        <authorList>
            <person name="Partensky F."/>
            <person name="Six C."/>
            <person name="Ratin M."/>
            <person name="Garczarek L."/>
            <person name="Vaulot D."/>
            <person name="Probert I."/>
            <person name="Calteau A."/>
            <person name="Gourvil P."/>
            <person name="Marie D."/>
            <person name="Grebert T."/>
            <person name="Bouchier C."/>
            <person name="Le Panse S."/>
            <person name="Gachenot M."/>
            <person name="Rodriguez F."/>
            <person name="Garrido J.L."/>
        </authorList>
    </citation>
    <scope>NUCLEOTIDE SEQUENCE [LARGE SCALE GENOMIC DNA]</scope>
    <source>
        <strain evidence="2 3">RCC1774</strain>
    </source>
</reference>
<dbReference type="AlphaFoldDB" id="A0A2W1JLN5"/>
<evidence type="ECO:0000259" key="1">
    <source>
        <dbReference type="PROSITE" id="PS51186"/>
    </source>
</evidence>
<dbReference type="InterPro" id="IPR013653">
    <property type="entry name" value="GCN5-like_dom"/>
</dbReference>
<organism evidence="2 3">
    <name type="scientific">Acaryochloris thomasi RCC1774</name>
    <dbReference type="NCBI Taxonomy" id="1764569"/>
    <lineage>
        <taxon>Bacteria</taxon>
        <taxon>Bacillati</taxon>
        <taxon>Cyanobacteriota</taxon>
        <taxon>Cyanophyceae</taxon>
        <taxon>Acaryochloridales</taxon>
        <taxon>Acaryochloridaceae</taxon>
        <taxon>Acaryochloris</taxon>
        <taxon>Acaryochloris thomasi</taxon>
    </lineage>
</organism>
<dbReference type="Pfam" id="PF08445">
    <property type="entry name" value="FR47"/>
    <property type="match status" value="1"/>
</dbReference>
<dbReference type="Proteomes" id="UP000248857">
    <property type="component" value="Unassembled WGS sequence"/>
</dbReference>
<protein>
    <recommendedName>
        <fullName evidence="1">N-acetyltransferase domain-containing protein</fullName>
    </recommendedName>
</protein>
<name>A0A2W1JLN5_9CYAN</name>
<dbReference type="InterPro" id="IPR000182">
    <property type="entry name" value="GNAT_dom"/>
</dbReference>
<dbReference type="SUPFAM" id="SSF55729">
    <property type="entry name" value="Acyl-CoA N-acyltransferases (Nat)"/>
    <property type="match status" value="1"/>
</dbReference>